<dbReference type="EMBL" id="JAGTTL010000034">
    <property type="protein sequence ID" value="KAK6294887.1"/>
    <property type="molecule type" value="Genomic_DNA"/>
</dbReference>
<feature type="region of interest" description="Disordered" evidence="1">
    <location>
        <begin position="59"/>
        <end position="125"/>
    </location>
</feature>
<sequence>MAPVGVADWSLALSSSSPEVCFVSLLLSLILTITLLTVCINCRRQSDIQMDPIDGAQIEAQEETKTATKSSSKTNNGAAHTLPSWRDHTNMPESTLPSALARSRTLPSAPARSQMSTIELNSLTD</sequence>
<reference evidence="3 4" key="1">
    <citation type="submission" date="2021-04" db="EMBL/GenBank/DDBJ databases">
        <authorList>
            <person name="De Guttry C."/>
            <person name="Zahm M."/>
            <person name="Klopp C."/>
            <person name="Cabau C."/>
            <person name="Louis A."/>
            <person name="Berthelot C."/>
            <person name="Parey E."/>
            <person name="Roest Crollius H."/>
            <person name="Montfort J."/>
            <person name="Robinson-Rechavi M."/>
            <person name="Bucao C."/>
            <person name="Bouchez O."/>
            <person name="Gislard M."/>
            <person name="Lluch J."/>
            <person name="Milhes M."/>
            <person name="Lampietro C."/>
            <person name="Lopez Roques C."/>
            <person name="Donnadieu C."/>
            <person name="Braasch I."/>
            <person name="Desvignes T."/>
            <person name="Postlethwait J."/>
            <person name="Bobe J."/>
            <person name="Wedekind C."/>
            <person name="Guiguen Y."/>
        </authorList>
    </citation>
    <scope>NUCLEOTIDE SEQUENCE [LARGE SCALE GENOMIC DNA]</scope>
    <source>
        <strain evidence="3">Cs_M1</strain>
        <tissue evidence="3">Blood</tissue>
    </source>
</reference>
<evidence type="ECO:0000256" key="1">
    <source>
        <dbReference type="SAM" id="MobiDB-lite"/>
    </source>
</evidence>
<dbReference type="Proteomes" id="UP001356427">
    <property type="component" value="Unassembled WGS sequence"/>
</dbReference>
<gene>
    <name evidence="3" type="ORF">J4Q44_G00341130</name>
</gene>
<keyword evidence="4" id="KW-1185">Reference proteome</keyword>
<protein>
    <submittedName>
        <fullName evidence="3">Uncharacterized protein</fullName>
    </submittedName>
</protein>
<evidence type="ECO:0000256" key="2">
    <source>
        <dbReference type="SAM" id="Phobius"/>
    </source>
</evidence>
<dbReference type="AlphaFoldDB" id="A0AAN8KM18"/>
<keyword evidence="2" id="KW-1133">Transmembrane helix</keyword>
<organism evidence="3 4">
    <name type="scientific">Coregonus suidteri</name>
    <dbReference type="NCBI Taxonomy" id="861788"/>
    <lineage>
        <taxon>Eukaryota</taxon>
        <taxon>Metazoa</taxon>
        <taxon>Chordata</taxon>
        <taxon>Craniata</taxon>
        <taxon>Vertebrata</taxon>
        <taxon>Euteleostomi</taxon>
        <taxon>Actinopterygii</taxon>
        <taxon>Neopterygii</taxon>
        <taxon>Teleostei</taxon>
        <taxon>Protacanthopterygii</taxon>
        <taxon>Salmoniformes</taxon>
        <taxon>Salmonidae</taxon>
        <taxon>Coregoninae</taxon>
        <taxon>Coregonus</taxon>
    </lineage>
</organism>
<proteinExistence type="predicted"/>
<keyword evidence="2" id="KW-0472">Membrane</keyword>
<feature type="compositionally biased region" description="Polar residues" evidence="1">
    <location>
        <begin position="111"/>
        <end position="125"/>
    </location>
</feature>
<evidence type="ECO:0000313" key="3">
    <source>
        <dbReference type="EMBL" id="KAK6294887.1"/>
    </source>
</evidence>
<keyword evidence="2" id="KW-0812">Transmembrane</keyword>
<name>A0AAN8KM18_9TELE</name>
<evidence type="ECO:0000313" key="4">
    <source>
        <dbReference type="Proteomes" id="UP001356427"/>
    </source>
</evidence>
<feature type="transmembrane region" description="Helical" evidence="2">
    <location>
        <begin position="20"/>
        <end position="40"/>
    </location>
</feature>
<comment type="caution">
    <text evidence="3">The sequence shown here is derived from an EMBL/GenBank/DDBJ whole genome shotgun (WGS) entry which is preliminary data.</text>
</comment>
<accession>A0AAN8KM18</accession>